<evidence type="ECO:0000256" key="2">
    <source>
        <dbReference type="SAM" id="MobiDB-lite"/>
    </source>
</evidence>
<dbReference type="EMBL" id="CP114029">
    <property type="protein sequence ID" value="WAP67330.1"/>
    <property type="molecule type" value="Genomic_DNA"/>
</dbReference>
<dbReference type="InterPro" id="IPR032519">
    <property type="entry name" value="YbgF_tri"/>
</dbReference>
<dbReference type="Pfam" id="PF13432">
    <property type="entry name" value="TPR_16"/>
    <property type="match status" value="1"/>
</dbReference>
<comment type="function">
    <text evidence="1">Mediates coordination of peptidoglycan synthesis and outer membrane constriction during cell division.</text>
</comment>
<dbReference type="Proteomes" id="UP001164020">
    <property type="component" value="Chromosome"/>
</dbReference>
<dbReference type="Pfam" id="PF16331">
    <property type="entry name" value="TolA_bind_tri"/>
    <property type="match status" value="1"/>
</dbReference>
<keyword evidence="5" id="KW-1185">Reference proteome</keyword>
<name>A0ABY7BXF6_9HYPH</name>
<dbReference type="NCBIfam" id="TIGR02795">
    <property type="entry name" value="tol_pal_ybgF"/>
    <property type="match status" value="1"/>
</dbReference>
<keyword evidence="1" id="KW-0574">Periplasm</keyword>
<dbReference type="Gene3D" id="1.25.40.10">
    <property type="entry name" value="Tetratricopeptide repeat domain"/>
    <property type="match status" value="1"/>
</dbReference>
<feature type="chain" id="PRO_5044927171" description="Cell division coordinator CpoB" evidence="1">
    <location>
        <begin position="29"/>
        <end position="319"/>
    </location>
</feature>
<accession>A0ABY7BXF6</accession>
<comment type="similarity">
    <text evidence="1">Belongs to the CpoB family.</text>
</comment>
<keyword evidence="1" id="KW-0175">Coiled coil</keyword>
<evidence type="ECO:0000259" key="3">
    <source>
        <dbReference type="Pfam" id="PF16331"/>
    </source>
</evidence>
<keyword evidence="1" id="KW-0732">Signal</keyword>
<feature type="compositionally biased region" description="Low complexity" evidence="2">
    <location>
        <begin position="140"/>
        <end position="151"/>
    </location>
</feature>
<sequence precursor="true">MVTTLNMLRRSLAAAVTLAFLLPGAASAFELPGVFVESHKPVAAVALPGAPAAGEFPGSAGASEERPVLMAQSGDLVVRINQLEDEVRRLNGRVEELSFQLLQAQEDMRKYREDSEFRFQQIEGGAAPASAAPAERRGDAAPSSGPSSTAAEDGNDDIGQLLSGGLDTSSIGGSPAPAAETADTSTVASIDASGPRDMYDLAYNHLLAGDYQRAEQSFRQYAQTYPNAKDAPDAEYWLGESLYQQKKYADAAEVFLDAQKSHPESGKAPDMMLKLGMSLAKLNNRDTACVTYKEVSRRYPQMSDNVRRKLQDEQKSARC</sequence>
<keyword evidence="1" id="KW-0132">Cell division</keyword>
<protein>
    <recommendedName>
        <fullName evidence="1">Cell division coordinator CpoB</fullName>
    </recommendedName>
</protein>
<comment type="subcellular location">
    <subcellularLocation>
        <location evidence="1">Periplasm</location>
    </subcellularLocation>
</comment>
<gene>
    <name evidence="4" type="primary">ybgF</name>
    <name evidence="1" type="synonym">cpoB</name>
    <name evidence="4" type="ORF">OH818_17445</name>
</gene>
<dbReference type="RefSeq" id="WP_268879786.1">
    <property type="nucleotide sequence ID" value="NZ_CP114029.1"/>
</dbReference>
<dbReference type="HAMAP" id="MF_02066">
    <property type="entry name" value="CpoB"/>
    <property type="match status" value="1"/>
</dbReference>
<organism evidence="4 5">
    <name type="scientific">Jiella pelagia</name>
    <dbReference type="NCBI Taxonomy" id="2986949"/>
    <lineage>
        <taxon>Bacteria</taxon>
        <taxon>Pseudomonadati</taxon>
        <taxon>Pseudomonadota</taxon>
        <taxon>Alphaproteobacteria</taxon>
        <taxon>Hyphomicrobiales</taxon>
        <taxon>Aurantimonadaceae</taxon>
        <taxon>Jiella</taxon>
    </lineage>
</organism>
<dbReference type="InterPro" id="IPR019734">
    <property type="entry name" value="TPR_rpt"/>
</dbReference>
<dbReference type="InterPro" id="IPR034706">
    <property type="entry name" value="CpoB"/>
</dbReference>
<dbReference type="InterPro" id="IPR011990">
    <property type="entry name" value="TPR-like_helical_dom_sf"/>
</dbReference>
<evidence type="ECO:0000313" key="5">
    <source>
        <dbReference type="Proteomes" id="UP001164020"/>
    </source>
</evidence>
<feature type="coiled-coil region" evidence="1">
    <location>
        <begin position="80"/>
        <end position="114"/>
    </location>
</feature>
<reference evidence="4" key="1">
    <citation type="submission" date="2022-12" db="EMBL/GenBank/DDBJ databases">
        <title>Jiella pelagia sp. nov., isolated from phosphonate enriched culture of Northwest Pacific surface seawater.</title>
        <authorList>
            <person name="Shin D.Y."/>
            <person name="Hwang C.Y."/>
        </authorList>
    </citation>
    <scope>NUCLEOTIDE SEQUENCE</scope>
    <source>
        <strain evidence="4">HL-NP1</strain>
    </source>
</reference>
<keyword evidence="1" id="KW-0131">Cell cycle</keyword>
<feature type="signal peptide" evidence="1">
    <location>
        <begin position="1"/>
        <end position="28"/>
    </location>
</feature>
<dbReference type="InterPro" id="IPR014162">
    <property type="entry name" value="CpoB_C"/>
</dbReference>
<feature type="domain" description="YbgF trimerisation" evidence="3">
    <location>
        <begin position="75"/>
        <end position="128"/>
    </location>
</feature>
<evidence type="ECO:0000256" key="1">
    <source>
        <dbReference type="HAMAP-Rule" id="MF_02066"/>
    </source>
</evidence>
<evidence type="ECO:0000313" key="4">
    <source>
        <dbReference type="EMBL" id="WAP67330.1"/>
    </source>
</evidence>
<proteinExistence type="inferred from homology"/>
<dbReference type="SUPFAM" id="SSF48452">
    <property type="entry name" value="TPR-like"/>
    <property type="match status" value="1"/>
</dbReference>
<dbReference type="Pfam" id="PF13174">
    <property type="entry name" value="TPR_6"/>
    <property type="match status" value="1"/>
</dbReference>
<feature type="region of interest" description="Disordered" evidence="2">
    <location>
        <begin position="123"/>
        <end position="191"/>
    </location>
</feature>